<dbReference type="Gene3D" id="2.40.50.140">
    <property type="entry name" value="Nucleic acid-binding proteins"/>
    <property type="match status" value="1"/>
</dbReference>
<dbReference type="AlphaFoldDB" id="A0A7L9FFU0"/>
<feature type="domain" description="ATP-dependent DNA ligase family profile" evidence="16">
    <location>
        <begin position="309"/>
        <end position="424"/>
    </location>
</feature>
<evidence type="ECO:0000256" key="4">
    <source>
        <dbReference type="ARBA" id="ARBA00022618"/>
    </source>
</evidence>
<dbReference type="InParanoid" id="A0A7L9FFU0"/>
<dbReference type="PANTHER" id="PTHR45674:SF7">
    <property type="entry name" value="DNA LIGASE"/>
    <property type="match status" value="1"/>
</dbReference>
<gene>
    <name evidence="14" type="primary">lig</name>
    <name evidence="17" type="ORF">IG193_05460</name>
</gene>
<evidence type="ECO:0000256" key="3">
    <source>
        <dbReference type="ARBA" id="ARBA00022598"/>
    </source>
</evidence>
<dbReference type="GO" id="GO:0003910">
    <property type="term" value="F:DNA ligase (ATP) activity"/>
    <property type="evidence" value="ECO:0007669"/>
    <property type="project" value="UniProtKB-UniRule"/>
</dbReference>
<feature type="binding site" evidence="14">
    <location>
        <position position="312"/>
    </location>
    <ligand>
        <name>ATP</name>
        <dbReference type="ChEBI" id="CHEBI:30616"/>
    </ligand>
</feature>
<evidence type="ECO:0000313" key="18">
    <source>
        <dbReference type="Proteomes" id="UP000594121"/>
    </source>
</evidence>
<dbReference type="HAMAP" id="MF_00407">
    <property type="entry name" value="DNA_ligase"/>
    <property type="match status" value="1"/>
</dbReference>
<dbReference type="GO" id="GO:0006273">
    <property type="term" value="P:lagging strand elongation"/>
    <property type="evidence" value="ECO:0007669"/>
    <property type="project" value="TreeGrafter"/>
</dbReference>
<dbReference type="GO" id="GO:0006281">
    <property type="term" value="P:DNA repair"/>
    <property type="evidence" value="ECO:0007669"/>
    <property type="project" value="UniProtKB-UniRule"/>
</dbReference>
<comment type="cofactor">
    <cofactor evidence="14">
        <name>Mg(2+)</name>
        <dbReference type="ChEBI" id="CHEBI:18420"/>
    </cofactor>
</comment>
<dbReference type="InterPro" id="IPR012310">
    <property type="entry name" value="DNA_ligase_ATP-dep_cent"/>
</dbReference>
<evidence type="ECO:0000259" key="16">
    <source>
        <dbReference type="PROSITE" id="PS50160"/>
    </source>
</evidence>
<dbReference type="InterPro" id="IPR036599">
    <property type="entry name" value="DNA_ligase_N_sf"/>
</dbReference>
<keyword evidence="11 14" id="KW-0233">DNA recombination</keyword>
<keyword evidence="6 14" id="KW-0479">Metal-binding</keyword>
<evidence type="ECO:0000256" key="12">
    <source>
        <dbReference type="ARBA" id="ARBA00023204"/>
    </source>
</evidence>
<dbReference type="NCBIfam" id="TIGR00574">
    <property type="entry name" value="dnl1"/>
    <property type="match status" value="1"/>
</dbReference>
<dbReference type="Pfam" id="PF04675">
    <property type="entry name" value="DNA_ligase_A_N"/>
    <property type="match status" value="1"/>
</dbReference>
<feature type="active site" description="N6-AMP-lysine intermediate" evidence="14">
    <location>
        <position position="223"/>
    </location>
</feature>
<dbReference type="InterPro" id="IPR012340">
    <property type="entry name" value="NA-bd_OB-fold"/>
</dbReference>
<keyword evidence="3 14" id="KW-0436">Ligase</keyword>
<dbReference type="InterPro" id="IPR016059">
    <property type="entry name" value="DNA_ligase_ATP-dep_CS"/>
</dbReference>
<keyword evidence="13 14" id="KW-0131">Cell cycle</keyword>
<evidence type="ECO:0000256" key="2">
    <source>
        <dbReference type="ARBA" id="ARBA00013308"/>
    </source>
</evidence>
<dbReference type="Pfam" id="PF01068">
    <property type="entry name" value="DNA_ligase_A_M"/>
    <property type="match status" value="1"/>
</dbReference>
<dbReference type="CDD" id="cd07901">
    <property type="entry name" value="Adenylation_DNA_ligase_Arch_LigB"/>
    <property type="match status" value="1"/>
</dbReference>
<dbReference type="GO" id="GO:0005524">
    <property type="term" value="F:ATP binding"/>
    <property type="evidence" value="ECO:0007669"/>
    <property type="project" value="UniProtKB-UniRule"/>
</dbReference>
<dbReference type="SUPFAM" id="SSF56091">
    <property type="entry name" value="DNA ligase/mRNA capping enzyme, catalytic domain"/>
    <property type="match status" value="1"/>
</dbReference>
<evidence type="ECO:0000256" key="5">
    <source>
        <dbReference type="ARBA" id="ARBA00022705"/>
    </source>
</evidence>
<dbReference type="InterPro" id="IPR000977">
    <property type="entry name" value="DNA_ligase_ATP-dep"/>
</dbReference>
<dbReference type="SUPFAM" id="SSF50249">
    <property type="entry name" value="Nucleic acid-binding proteins"/>
    <property type="match status" value="1"/>
</dbReference>
<dbReference type="PROSITE" id="PS50160">
    <property type="entry name" value="DNA_LIGASE_A3"/>
    <property type="match status" value="1"/>
</dbReference>
<evidence type="ECO:0000313" key="17">
    <source>
        <dbReference type="EMBL" id="QOJ78222.1"/>
    </source>
</evidence>
<dbReference type="PANTHER" id="PTHR45674">
    <property type="entry name" value="DNA LIGASE 1/3 FAMILY MEMBER"/>
    <property type="match status" value="1"/>
</dbReference>
<dbReference type="Pfam" id="PF04679">
    <property type="entry name" value="DNA_ligase_A_C"/>
    <property type="match status" value="1"/>
</dbReference>
<dbReference type="GO" id="GO:0046872">
    <property type="term" value="F:metal ion binding"/>
    <property type="evidence" value="ECO:0007669"/>
    <property type="project" value="UniProtKB-KW"/>
</dbReference>
<evidence type="ECO:0000256" key="1">
    <source>
        <dbReference type="ARBA" id="ARBA00007572"/>
    </source>
</evidence>
<dbReference type="RefSeq" id="WP_192818194.1">
    <property type="nucleotide sequence ID" value="NZ_CP062310.1"/>
</dbReference>
<keyword evidence="9 14" id="KW-0067">ATP-binding</keyword>
<dbReference type="InterPro" id="IPR012308">
    <property type="entry name" value="DNA_ligase_ATP-dep_N"/>
</dbReference>
<evidence type="ECO:0000256" key="11">
    <source>
        <dbReference type="ARBA" id="ARBA00023172"/>
    </source>
</evidence>
<evidence type="ECO:0000256" key="7">
    <source>
        <dbReference type="ARBA" id="ARBA00022741"/>
    </source>
</evidence>
<name>A0A7L9FFU0_9CREN</name>
<dbReference type="InterPro" id="IPR022865">
    <property type="entry name" value="DNA_ligae_ATP-dep_bac/arc"/>
</dbReference>
<evidence type="ECO:0000256" key="8">
    <source>
        <dbReference type="ARBA" id="ARBA00022763"/>
    </source>
</evidence>
<dbReference type="InterPro" id="IPR012309">
    <property type="entry name" value="DNA_ligase_ATP-dep_C"/>
</dbReference>
<feature type="binding site" evidence="14">
    <location>
        <position position="384"/>
    </location>
    <ligand>
        <name>ATP</name>
        <dbReference type="ChEBI" id="CHEBI:30616"/>
    </ligand>
</feature>
<dbReference type="GO" id="GO:0006310">
    <property type="term" value="P:DNA recombination"/>
    <property type="evidence" value="ECO:0007669"/>
    <property type="project" value="UniProtKB-UniRule"/>
</dbReference>
<evidence type="ECO:0000256" key="6">
    <source>
        <dbReference type="ARBA" id="ARBA00022723"/>
    </source>
</evidence>
<keyword evidence="4 14" id="KW-0132">Cell division</keyword>
<dbReference type="Proteomes" id="UP000594121">
    <property type="component" value="Chromosome"/>
</dbReference>
<dbReference type="PROSITE" id="PS00697">
    <property type="entry name" value="DNA_LIGASE_A1"/>
    <property type="match status" value="1"/>
</dbReference>
<sequence length="533" mass="60911">MTLTFTELVETAKRVEATQSRLEKVRVLAAFFQRLTPDEAALAARFLVGTVFPEGDERELGVGYATISSVIEQLRSSKISPLIQEPPTLQEVYATLDKVSRASGEGARERKLVLLRGLFSRLSREELEYLLRMLFGEVRIGASAGVVLEALARLGGYTDEEIRRGYMLLGDIGELAKRVIAREDIRALSLELFRPVKPMLADMSYSPLEVLREHANYTSAEYKYDGIRVQVHVRNGRVEVYSRRLHRITEFLPDVVQKVREHLRASSAVLDGEAVGIIAGKPVAFQELVRRVRRKNEREGFLKSIPFQVYFFDVLFLDGRVLIDEPYTVRRRLLADALDGELLSTQRFVSSVDELKDFFEEAVKKGHEGVMCKAPYSNYEPGIRGRKWLKLKRADTIDCVIVAAEWGHGRRARWLSDYYLAIRDERTGGFAVIGKTFKGLTDAEFEEMTRRLLELKVREEGWVVHVKPQIVVEVEYSEIQRSPRYNSGLALRFARIKRIRFDKSPDDVTTLQELWKRYSEQRGAKAVGDASGW</sequence>
<dbReference type="GO" id="GO:0003677">
    <property type="term" value="F:DNA binding"/>
    <property type="evidence" value="ECO:0007669"/>
    <property type="project" value="InterPro"/>
</dbReference>
<dbReference type="Gene3D" id="1.10.3260.10">
    <property type="entry name" value="DNA ligase, ATP-dependent, N-terminal domain"/>
    <property type="match status" value="1"/>
</dbReference>
<protein>
    <recommendedName>
        <fullName evidence="2 14">DNA ligase</fullName>
        <ecNumber evidence="14">6.5.1.1</ecNumber>
    </recommendedName>
    <alternativeName>
        <fullName evidence="14">Polydeoxyribonucleotide synthase [ATP]</fullName>
    </alternativeName>
</protein>
<feature type="binding site" evidence="14">
    <location>
        <position position="243"/>
    </location>
    <ligand>
        <name>ATP</name>
        <dbReference type="ChEBI" id="CHEBI:30616"/>
    </ligand>
</feature>
<feature type="binding site" evidence="14">
    <location>
        <position position="228"/>
    </location>
    <ligand>
        <name>ATP</name>
        <dbReference type="ChEBI" id="CHEBI:30616"/>
    </ligand>
</feature>
<dbReference type="KEGG" id="thel:IG193_05460"/>
<keyword evidence="10 14" id="KW-0460">Magnesium</keyword>
<dbReference type="EC" id="6.5.1.1" evidence="14"/>
<feature type="binding site" evidence="14">
    <location>
        <position position="221"/>
    </location>
    <ligand>
        <name>ATP</name>
        <dbReference type="ChEBI" id="CHEBI:30616"/>
    </ligand>
</feature>
<proteinExistence type="inferred from homology"/>
<comment type="similarity">
    <text evidence="1 14 15">Belongs to the ATP-dependent DNA ligase family.</text>
</comment>
<feature type="binding site" evidence="14">
    <location>
        <position position="390"/>
    </location>
    <ligand>
        <name>ATP</name>
        <dbReference type="ChEBI" id="CHEBI:30616"/>
    </ligand>
</feature>
<dbReference type="InterPro" id="IPR050191">
    <property type="entry name" value="ATP-dep_DNA_ligase"/>
</dbReference>
<organism evidence="17 18">
    <name type="scientific">Infirmifilum lucidum</name>
    <dbReference type="NCBI Taxonomy" id="2776706"/>
    <lineage>
        <taxon>Archaea</taxon>
        <taxon>Thermoproteota</taxon>
        <taxon>Thermoprotei</taxon>
        <taxon>Thermofilales</taxon>
        <taxon>Thermofilaceae</taxon>
        <taxon>Infirmifilum</taxon>
    </lineage>
</organism>
<keyword evidence="18" id="KW-1185">Reference proteome</keyword>
<evidence type="ECO:0000256" key="15">
    <source>
        <dbReference type="RuleBase" id="RU004196"/>
    </source>
</evidence>
<dbReference type="SUPFAM" id="SSF117018">
    <property type="entry name" value="ATP-dependent DNA ligase DNA-binding domain"/>
    <property type="match status" value="1"/>
</dbReference>
<accession>A0A7L9FFU0</accession>
<evidence type="ECO:0000256" key="13">
    <source>
        <dbReference type="ARBA" id="ARBA00023306"/>
    </source>
</evidence>
<evidence type="ECO:0000256" key="9">
    <source>
        <dbReference type="ARBA" id="ARBA00022840"/>
    </source>
</evidence>
<dbReference type="CDD" id="cd07972">
    <property type="entry name" value="OBF_DNA_ligase_Arch_LigB"/>
    <property type="match status" value="1"/>
</dbReference>
<dbReference type="EMBL" id="CP062310">
    <property type="protein sequence ID" value="QOJ78222.1"/>
    <property type="molecule type" value="Genomic_DNA"/>
</dbReference>
<evidence type="ECO:0000256" key="14">
    <source>
        <dbReference type="HAMAP-Rule" id="MF_00407"/>
    </source>
</evidence>
<keyword evidence="5 14" id="KW-0235">DNA replication</keyword>
<dbReference type="Gene3D" id="3.30.470.30">
    <property type="entry name" value="DNA ligase/mRNA capping enzyme"/>
    <property type="match status" value="1"/>
</dbReference>
<reference evidence="17 18" key="1">
    <citation type="submission" date="2020-10" db="EMBL/GenBank/DDBJ databases">
        <title>Thermofilum lucidum 3507LT sp. nov. a novel member of Thermofilaceae family isolated from Chile hot spring, and proposal of description order Thermofilales.</title>
        <authorList>
            <person name="Zayulina K.S."/>
            <person name="Elcheninov A.G."/>
            <person name="Toshchakov S.V."/>
            <person name="Kublanov I.V."/>
        </authorList>
    </citation>
    <scope>NUCLEOTIDE SEQUENCE [LARGE SCALE GENOMIC DNA]</scope>
    <source>
        <strain evidence="17 18">3507LT</strain>
    </source>
</reference>
<dbReference type="GeneID" id="59149322"/>
<dbReference type="GO" id="GO:0051301">
    <property type="term" value="P:cell division"/>
    <property type="evidence" value="ECO:0007669"/>
    <property type="project" value="UniProtKB-KW"/>
</dbReference>
<dbReference type="GO" id="GO:0071897">
    <property type="term" value="P:DNA biosynthetic process"/>
    <property type="evidence" value="ECO:0007669"/>
    <property type="project" value="InterPro"/>
</dbReference>
<comment type="function">
    <text evidence="14">DNA ligase that seals nicks in double-stranded DNA during DNA replication, DNA recombination and DNA repair.</text>
</comment>
<keyword evidence="7 14" id="KW-0547">Nucleotide-binding</keyword>
<keyword evidence="8 14" id="KW-0227">DNA damage</keyword>
<comment type="catalytic activity">
    <reaction evidence="14">
        <text>ATP + (deoxyribonucleotide)n-3'-hydroxyl + 5'-phospho-(deoxyribonucleotide)m = (deoxyribonucleotide)n+m + AMP + diphosphate.</text>
        <dbReference type="EC" id="6.5.1.1"/>
    </reaction>
</comment>
<evidence type="ECO:0000256" key="10">
    <source>
        <dbReference type="ARBA" id="ARBA00022842"/>
    </source>
</evidence>
<keyword evidence="12 14" id="KW-0234">DNA repair</keyword>
<feature type="binding site" evidence="14">
    <location>
        <position position="273"/>
    </location>
    <ligand>
        <name>ATP</name>
        <dbReference type="ChEBI" id="CHEBI:30616"/>
    </ligand>
</feature>